<dbReference type="InterPro" id="IPR006016">
    <property type="entry name" value="UspA"/>
</dbReference>
<comment type="caution">
    <text evidence="3">The sequence shown here is derived from an EMBL/GenBank/DDBJ whole genome shotgun (WGS) entry which is preliminary data.</text>
</comment>
<dbReference type="InterPro" id="IPR006015">
    <property type="entry name" value="Universal_stress_UspA"/>
</dbReference>
<dbReference type="Gene3D" id="3.40.50.620">
    <property type="entry name" value="HUPs"/>
    <property type="match status" value="2"/>
</dbReference>
<gene>
    <name evidence="3" type="ORF">H9Y04_33175</name>
</gene>
<dbReference type="Pfam" id="PF00582">
    <property type="entry name" value="Usp"/>
    <property type="match status" value="2"/>
</dbReference>
<reference evidence="3 4" key="1">
    <citation type="submission" date="2020-08" db="EMBL/GenBank/DDBJ databases">
        <title>Genemic of Streptomyces polyaspartic.</title>
        <authorList>
            <person name="Liu W."/>
        </authorList>
    </citation>
    <scope>NUCLEOTIDE SEQUENCE [LARGE SCALE GENOMIC DNA]</scope>
    <source>
        <strain evidence="3 4">TRM66268-LWL</strain>
    </source>
</reference>
<dbReference type="EMBL" id="JACTVJ010000019">
    <property type="protein sequence ID" value="MBC9717393.1"/>
    <property type="molecule type" value="Genomic_DNA"/>
</dbReference>
<protein>
    <submittedName>
        <fullName evidence="3">Universal stress protein</fullName>
    </submittedName>
</protein>
<proteinExistence type="inferred from homology"/>
<dbReference type="PANTHER" id="PTHR46268">
    <property type="entry name" value="STRESS RESPONSE PROTEIN NHAX"/>
    <property type="match status" value="1"/>
</dbReference>
<organism evidence="3 4">
    <name type="scientific">Streptomyces polyasparticus</name>
    <dbReference type="NCBI Taxonomy" id="2767826"/>
    <lineage>
        <taxon>Bacteria</taxon>
        <taxon>Bacillati</taxon>
        <taxon>Actinomycetota</taxon>
        <taxon>Actinomycetes</taxon>
        <taxon>Kitasatosporales</taxon>
        <taxon>Streptomycetaceae</taxon>
        <taxon>Streptomyces</taxon>
    </lineage>
</organism>
<feature type="domain" description="UspA" evidence="2">
    <location>
        <begin position="160"/>
        <end position="288"/>
    </location>
</feature>
<dbReference type="PRINTS" id="PR01438">
    <property type="entry name" value="UNVRSLSTRESS"/>
</dbReference>
<sequence length="291" mass="30970">MVRPITVGVNGSRESLAAVDWAAEEALRCGLPLRIVHAWEVPPAKGDQEALPELQVPRYWARRILRGCADRAAERFPQVVLDAEQISRPPVPALLAESGSAELLVLGHQGLGGMAAAFAGSVGEAVVAQARRPVVLVRADGDTARDVPPGAGNTVAPRGVLVAVDPSRAGDDLLAVAFEAARRRGASLMVLYAWRPAEGHGAARRKAGRREAVQALGALIDPWRDKYPTVELRAQVVQDRPAHALGAAARDASLVIVGRRIRHSSLGSHTGRVTHWAMHHVHCPVVVVAHS</sequence>
<keyword evidence="4" id="KW-1185">Reference proteome</keyword>
<feature type="domain" description="UspA" evidence="2">
    <location>
        <begin position="1"/>
        <end position="138"/>
    </location>
</feature>
<dbReference type="Proteomes" id="UP000642284">
    <property type="component" value="Unassembled WGS sequence"/>
</dbReference>
<dbReference type="SUPFAM" id="SSF52402">
    <property type="entry name" value="Adenine nucleotide alpha hydrolases-like"/>
    <property type="match status" value="2"/>
</dbReference>
<accession>A0ABR7SPQ8</accession>
<evidence type="ECO:0000256" key="1">
    <source>
        <dbReference type="ARBA" id="ARBA00008791"/>
    </source>
</evidence>
<evidence type="ECO:0000313" key="3">
    <source>
        <dbReference type="EMBL" id="MBC9717393.1"/>
    </source>
</evidence>
<comment type="similarity">
    <text evidence="1">Belongs to the universal stress protein A family.</text>
</comment>
<evidence type="ECO:0000259" key="2">
    <source>
        <dbReference type="Pfam" id="PF00582"/>
    </source>
</evidence>
<dbReference type="RefSeq" id="WP_187817837.1">
    <property type="nucleotide sequence ID" value="NZ_JACTVJ010000019.1"/>
</dbReference>
<evidence type="ECO:0000313" key="4">
    <source>
        <dbReference type="Proteomes" id="UP000642284"/>
    </source>
</evidence>
<name>A0ABR7SPQ8_9ACTN</name>
<dbReference type="InterPro" id="IPR014729">
    <property type="entry name" value="Rossmann-like_a/b/a_fold"/>
</dbReference>
<dbReference type="PANTHER" id="PTHR46268:SF6">
    <property type="entry name" value="UNIVERSAL STRESS PROTEIN UP12"/>
    <property type="match status" value="1"/>
</dbReference>